<comment type="function">
    <text evidence="2">Pyridoxal 5'-phosphate (PLP)-binding protein, which is involved in PLP homeostasis.</text>
</comment>
<organism evidence="5 6">
    <name type="scientific">Campylobacter rectus</name>
    <name type="common">Wolinella recta</name>
    <dbReference type="NCBI Taxonomy" id="203"/>
    <lineage>
        <taxon>Bacteria</taxon>
        <taxon>Pseudomonadati</taxon>
        <taxon>Campylobacterota</taxon>
        <taxon>Epsilonproteobacteria</taxon>
        <taxon>Campylobacterales</taxon>
        <taxon>Campylobacteraceae</taxon>
        <taxon>Campylobacter</taxon>
    </lineage>
</organism>
<evidence type="ECO:0000256" key="4">
    <source>
        <dbReference type="RuleBase" id="RU004514"/>
    </source>
</evidence>
<proteinExistence type="inferred from homology"/>
<dbReference type="FunFam" id="3.20.20.10:FF:000018">
    <property type="entry name" value="Pyridoxal phosphate homeostasis protein"/>
    <property type="match status" value="1"/>
</dbReference>
<dbReference type="PANTHER" id="PTHR10146:SF14">
    <property type="entry name" value="PYRIDOXAL PHOSPHATE HOMEOSTASIS PROTEIN"/>
    <property type="match status" value="1"/>
</dbReference>
<evidence type="ECO:0000313" key="5">
    <source>
        <dbReference type="EMBL" id="QCD46866.1"/>
    </source>
</evidence>
<dbReference type="Proteomes" id="UP000502377">
    <property type="component" value="Chromosome"/>
</dbReference>
<dbReference type="KEGG" id="crx:CRECT_1207"/>
<accession>A0A6G5QN28</accession>
<dbReference type="NCBIfam" id="TIGR00044">
    <property type="entry name" value="YggS family pyridoxal phosphate-dependent enzyme"/>
    <property type="match status" value="1"/>
</dbReference>
<dbReference type="Pfam" id="PF01168">
    <property type="entry name" value="Ala_racemase_N"/>
    <property type="match status" value="1"/>
</dbReference>
<feature type="modified residue" description="N6-(pyridoxal phosphate)lysine" evidence="2 3">
    <location>
        <position position="26"/>
    </location>
</feature>
<dbReference type="SUPFAM" id="SSF51419">
    <property type="entry name" value="PLP-binding barrel"/>
    <property type="match status" value="1"/>
</dbReference>
<dbReference type="AlphaFoldDB" id="A0A6G5QN28"/>
<dbReference type="Gene3D" id="3.20.20.10">
    <property type="entry name" value="Alanine racemase"/>
    <property type="match status" value="1"/>
</dbReference>
<dbReference type="RefSeq" id="WP_004319992.1">
    <property type="nucleotide sequence ID" value="NZ_CP012543.1"/>
</dbReference>
<reference evidence="5 6" key="1">
    <citation type="submission" date="2016-07" db="EMBL/GenBank/DDBJ databases">
        <title>Comparative genomics of the Campylobacter concisus group.</title>
        <authorList>
            <person name="Miller W.G."/>
            <person name="Yee E."/>
            <person name="Chapman M.H."/>
            <person name="Huynh S."/>
            <person name="Bono J.L."/>
            <person name="On S.L.W."/>
            <person name="StLeger J."/>
            <person name="Foster G."/>
            <person name="Parker C.T."/>
        </authorList>
    </citation>
    <scope>NUCLEOTIDE SEQUENCE [LARGE SCALE GENOMIC DNA]</scope>
    <source>
        <strain evidence="5 6">ATCC 33238</strain>
    </source>
</reference>
<dbReference type="InterPro" id="IPR001608">
    <property type="entry name" value="Ala_racemase_N"/>
</dbReference>
<comment type="similarity">
    <text evidence="2 4">Belongs to the pyridoxal phosphate-binding protein YggS/PROSC family.</text>
</comment>
<dbReference type="CDD" id="cd00635">
    <property type="entry name" value="PLPDE_III_YBL036c_like"/>
    <property type="match status" value="1"/>
</dbReference>
<sequence>MKLAQILERIENARTGEAVKLIAVSKNVTTKEVLELFEQGQTSFGENRVQELKNKSEILSNLPIEWHFIGRLQSNKINHLLALKPALWQSCESVEAALAVDKRLICELPCLLQINSAHEDTKQGISPEAAQDAFLQIAQECKFLKPIGVMSIGAHAIDERVVQKSFETTRKIYENLQPRGAKICSMGMSGDFELAIKSGSNMIRLGSILYS</sequence>
<evidence type="ECO:0000313" key="6">
    <source>
        <dbReference type="Proteomes" id="UP000502377"/>
    </source>
</evidence>
<evidence type="ECO:0000256" key="1">
    <source>
        <dbReference type="ARBA" id="ARBA00022898"/>
    </source>
</evidence>
<dbReference type="InterPro" id="IPR011078">
    <property type="entry name" value="PyrdxlP_homeostasis"/>
</dbReference>
<dbReference type="InterPro" id="IPR029066">
    <property type="entry name" value="PLP-binding_barrel"/>
</dbReference>
<comment type="cofactor">
    <cofactor evidence="3">
        <name>pyridoxal 5'-phosphate</name>
        <dbReference type="ChEBI" id="CHEBI:597326"/>
    </cofactor>
</comment>
<dbReference type="PROSITE" id="PS01211">
    <property type="entry name" value="UPF0001"/>
    <property type="match status" value="1"/>
</dbReference>
<dbReference type="PANTHER" id="PTHR10146">
    <property type="entry name" value="PROLINE SYNTHETASE CO-TRANSCRIBED BACTERIAL HOMOLOG PROTEIN"/>
    <property type="match status" value="1"/>
</dbReference>
<name>A0A6G5QN28_CAMRE</name>
<protein>
    <recommendedName>
        <fullName evidence="2">Pyridoxal phosphate homeostasis protein</fullName>
        <shortName evidence="2">PLP homeostasis protein</shortName>
    </recommendedName>
</protein>
<dbReference type="PIRSF" id="PIRSF004848">
    <property type="entry name" value="YBL036c_PLPDEIII"/>
    <property type="match status" value="1"/>
</dbReference>
<dbReference type="HAMAP" id="MF_02087">
    <property type="entry name" value="PLP_homeostasis"/>
    <property type="match status" value="1"/>
</dbReference>
<evidence type="ECO:0000256" key="3">
    <source>
        <dbReference type="PIRSR" id="PIRSR004848-1"/>
    </source>
</evidence>
<evidence type="ECO:0000256" key="2">
    <source>
        <dbReference type="HAMAP-Rule" id="MF_02087"/>
    </source>
</evidence>
<keyword evidence="1 2" id="KW-0663">Pyridoxal phosphate</keyword>
<gene>
    <name evidence="5" type="ORF">CRECT_1207</name>
</gene>
<dbReference type="EMBL" id="CP012543">
    <property type="protein sequence ID" value="QCD46866.1"/>
    <property type="molecule type" value="Genomic_DNA"/>
</dbReference>
<dbReference type="GO" id="GO:0030170">
    <property type="term" value="F:pyridoxal phosphate binding"/>
    <property type="evidence" value="ECO:0007669"/>
    <property type="project" value="UniProtKB-UniRule"/>
</dbReference>